<gene>
    <name evidence="3" type="ORF">EG240_04990</name>
</gene>
<dbReference type="SUPFAM" id="SSF53300">
    <property type="entry name" value="vWA-like"/>
    <property type="match status" value="1"/>
</dbReference>
<dbReference type="AlphaFoldDB" id="A0A3P3WC67"/>
<dbReference type="EMBL" id="RQVQ01000008">
    <property type="protein sequence ID" value="RRJ91917.1"/>
    <property type="molecule type" value="Genomic_DNA"/>
</dbReference>
<protein>
    <submittedName>
        <fullName evidence="3">DUF58 domain-containing protein</fullName>
    </submittedName>
</protein>
<organism evidence="3 4">
    <name type="scientific">Paenimyroides tangerinum</name>
    <dbReference type="NCBI Taxonomy" id="2488728"/>
    <lineage>
        <taxon>Bacteria</taxon>
        <taxon>Pseudomonadati</taxon>
        <taxon>Bacteroidota</taxon>
        <taxon>Flavobacteriia</taxon>
        <taxon>Flavobacteriales</taxon>
        <taxon>Flavobacteriaceae</taxon>
        <taxon>Paenimyroides</taxon>
    </lineage>
</organism>
<dbReference type="InterPro" id="IPR036465">
    <property type="entry name" value="vWFA_dom_sf"/>
</dbReference>
<comment type="caution">
    <text evidence="3">The sequence shown here is derived from an EMBL/GenBank/DDBJ whole genome shotgun (WGS) entry which is preliminary data.</text>
</comment>
<proteinExistence type="predicted"/>
<sequence length="440" mass="51443">MKLLYLNTRFYIILLIVMIIFVVGFFITAFFYVALVFLSAFTLVLCVEYFMLFHQKKGITSERIIADRFSNGDANEVTIKIQNNYGFSCDLLIIDELPFQLQERSFSISDSLSKYSKKSVQYDVNPKERGVYEYGAINIYVSTLTKFIRKKYTFSANQKVAVYPSFLNLRKYELFASRTALLPNGIKRTRKIGQSSEFEQIKEYVLGDDLRHVNWKATAKRQHIMVNHYQEEKAQNVYLLIDKGRTMKMPFNGMSLLDYAINASLMLANISIKKQDKAGLWTFDKKTDIFLKADNKTLQLRRIIESLYSITTDFKESNYEYILSESLKKIQKRSLLILFTNFETVDALKRQLPYLRALAKKHVVLTVIFENTLLDEIYSKKINSTKDIYIQTIASKFVHEKYLIMQELQLHGIKTIYTKPADLSINLLNKYLEIKQQEII</sequence>
<keyword evidence="1" id="KW-1133">Transmembrane helix</keyword>
<feature type="transmembrane region" description="Helical" evidence="1">
    <location>
        <begin position="33"/>
        <end position="53"/>
    </location>
</feature>
<dbReference type="Pfam" id="PF01882">
    <property type="entry name" value="DUF58"/>
    <property type="match status" value="1"/>
</dbReference>
<feature type="transmembrane region" description="Helical" evidence="1">
    <location>
        <begin position="9"/>
        <end position="27"/>
    </location>
</feature>
<name>A0A3P3WC67_9FLAO</name>
<evidence type="ECO:0000313" key="4">
    <source>
        <dbReference type="Proteomes" id="UP000275719"/>
    </source>
</evidence>
<feature type="domain" description="DUF58" evidence="2">
    <location>
        <begin position="201"/>
        <end position="367"/>
    </location>
</feature>
<reference evidence="3 4" key="1">
    <citation type="submission" date="2018-11" db="EMBL/GenBank/DDBJ databases">
        <title>Flavobacterium sp. nov., YIM 102701-2 draft genome.</title>
        <authorList>
            <person name="Li G."/>
            <person name="Jiang Y."/>
        </authorList>
    </citation>
    <scope>NUCLEOTIDE SEQUENCE [LARGE SCALE GENOMIC DNA]</scope>
    <source>
        <strain evidence="3 4">YIM 102701-2</strain>
    </source>
</reference>
<accession>A0A3P3WC67</accession>
<dbReference type="InterPro" id="IPR002881">
    <property type="entry name" value="DUF58"/>
</dbReference>
<evidence type="ECO:0000259" key="2">
    <source>
        <dbReference type="Pfam" id="PF01882"/>
    </source>
</evidence>
<keyword evidence="4" id="KW-1185">Reference proteome</keyword>
<evidence type="ECO:0000256" key="1">
    <source>
        <dbReference type="SAM" id="Phobius"/>
    </source>
</evidence>
<dbReference type="Proteomes" id="UP000275719">
    <property type="component" value="Unassembled WGS sequence"/>
</dbReference>
<dbReference type="PANTHER" id="PTHR33608">
    <property type="entry name" value="BLL2464 PROTEIN"/>
    <property type="match status" value="1"/>
</dbReference>
<keyword evidence="1" id="KW-0812">Transmembrane</keyword>
<evidence type="ECO:0000313" key="3">
    <source>
        <dbReference type="EMBL" id="RRJ91917.1"/>
    </source>
</evidence>
<keyword evidence="1" id="KW-0472">Membrane</keyword>
<dbReference type="PANTHER" id="PTHR33608:SF3">
    <property type="entry name" value="SLR2013 PROTEIN"/>
    <property type="match status" value="1"/>
</dbReference>